<dbReference type="EMBL" id="CM001217">
    <property type="protein sequence ID" value="AES58716.1"/>
    <property type="molecule type" value="Genomic_DNA"/>
</dbReference>
<dbReference type="EnsemblPlants" id="AES58716">
    <property type="protein sequence ID" value="AES58716"/>
    <property type="gene ID" value="MTR_1g007530"/>
</dbReference>
<feature type="transmembrane region" description="Helical" evidence="1">
    <location>
        <begin position="75"/>
        <end position="94"/>
    </location>
</feature>
<reference evidence="2 4" key="1">
    <citation type="journal article" date="2011" name="Nature">
        <title>The Medicago genome provides insight into the evolution of rhizobial symbioses.</title>
        <authorList>
            <person name="Young N.D."/>
            <person name="Debelle F."/>
            <person name="Oldroyd G.E."/>
            <person name="Geurts R."/>
            <person name="Cannon S.B."/>
            <person name="Udvardi M.K."/>
            <person name="Benedito V.A."/>
            <person name="Mayer K.F."/>
            <person name="Gouzy J."/>
            <person name="Schoof H."/>
            <person name="Van de Peer Y."/>
            <person name="Proost S."/>
            <person name="Cook D.R."/>
            <person name="Meyers B.C."/>
            <person name="Spannagl M."/>
            <person name="Cheung F."/>
            <person name="De Mita S."/>
            <person name="Krishnakumar V."/>
            <person name="Gundlach H."/>
            <person name="Zhou S."/>
            <person name="Mudge J."/>
            <person name="Bharti A.K."/>
            <person name="Murray J.D."/>
            <person name="Naoumkina M.A."/>
            <person name="Rosen B."/>
            <person name="Silverstein K.A."/>
            <person name="Tang H."/>
            <person name="Rombauts S."/>
            <person name="Zhao P.X."/>
            <person name="Zhou P."/>
            <person name="Barbe V."/>
            <person name="Bardou P."/>
            <person name="Bechner M."/>
            <person name="Bellec A."/>
            <person name="Berger A."/>
            <person name="Berges H."/>
            <person name="Bidwell S."/>
            <person name="Bisseling T."/>
            <person name="Choisne N."/>
            <person name="Couloux A."/>
            <person name="Denny R."/>
            <person name="Deshpande S."/>
            <person name="Dai X."/>
            <person name="Doyle J.J."/>
            <person name="Dudez A.M."/>
            <person name="Farmer A.D."/>
            <person name="Fouteau S."/>
            <person name="Franken C."/>
            <person name="Gibelin C."/>
            <person name="Gish J."/>
            <person name="Goldstein S."/>
            <person name="Gonzalez A.J."/>
            <person name="Green P.J."/>
            <person name="Hallab A."/>
            <person name="Hartog M."/>
            <person name="Hua A."/>
            <person name="Humphray S.J."/>
            <person name="Jeong D.H."/>
            <person name="Jing Y."/>
            <person name="Jocker A."/>
            <person name="Kenton S.M."/>
            <person name="Kim D.J."/>
            <person name="Klee K."/>
            <person name="Lai H."/>
            <person name="Lang C."/>
            <person name="Lin S."/>
            <person name="Macmil S.L."/>
            <person name="Magdelenat G."/>
            <person name="Matthews L."/>
            <person name="McCorrison J."/>
            <person name="Monaghan E.L."/>
            <person name="Mun J.H."/>
            <person name="Najar F.Z."/>
            <person name="Nicholson C."/>
            <person name="Noirot C."/>
            <person name="O'Bleness M."/>
            <person name="Paule C.R."/>
            <person name="Poulain J."/>
            <person name="Prion F."/>
            <person name="Qin B."/>
            <person name="Qu C."/>
            <person name="Retzel E.F."/>
            <person name="Riddle C."/>
            <person name="Sallet E."/>
            <person name="Samain S."/>
            <person name="Samson N."/>
            <person name="Sanders I."/>
            <person name="Saurat O."/>
            <person name="Scarpelli C."/>
            <person name="Schiex T."/>
            <person name="Segurens B."/>
            <person name="Severin A.J."/>
            <person name="Sherrier D.J."/>
            <person name="Shi R."/>
            <person name="Sims S."/>
            <person name="Singer S.R."/>
            <person name="Sinharoy S."/>
            <person name="Sterck L."/>
            <person name="Viollet A."/>
            <person name="Wang B.B."/>
            <person name="Wang K."/>
            <person name="Wang M."/>
            <person name="Wang X."/>
            <person name="Warfsmann J."/>
            <person name="Weissenbach J."/>
            <person name="White D.D."/>
            <person name="White J.D."/>
            <person name="Wiley G.B."/>
            <person name="Wincker P."/>
            <person name="Xing Y."/>
            <person name="Yang L."/>
            <person name="Yao Z."/>
            <person name="Ying F."/>
            <person name="Zhai J."/>
            <person name="Zhou L."/>
            <person name="Zuber A."/>
            <person name="Denarie J."/>
            <person name="Dixon R.A."/>
            <person name="May G.D."/>
            <person name="Schwartz D.C."/>
            <person name="Rogers J."/>
            <person name="Quetier F."/>
            <person name="Town C.D."/>
            <person name="Roe B.A."/>
        </authorList>
    </citation>
    <scope>NUCLEOTIDE SEQUENCE [LARGE SCALE GENOMIC DNA]</scope>
    <source>
        <strain evidence="2">A17</strain>
        <strain evidence="3 4">cv. Jemalong A17</strain>
    </source>
</reference>
<keyword evidence="1 2" id="KW-0812">Transmembrane</keyword>
<evidence type="ECO:0000256" key="1">
    <source>
        <dbReference type="SAM" id="Phobius"/>
    </source>
</evidence>
<organism evidence="2 4">
    <name type="scientific">Medicago truncatula</name>
    <name type="common">Barrel medic</name>
    <name type="synonym">Medicago tribuloides</name>
    <dbReference type="NCBI Taxonomy" id="3880"/>
    <lineage>
        <taxon>Eukaryota</taxon>
        <taxon>Viridiplantae</taxon>
        <taxon>Streptophyta</taxon>
        <taxon>Embryophyta</taxon>
        <taxon>Tracheophyta</taxon>
        <taxon>Spermatophyta</taxon>
        <taxon>Magnoliopsida</taxon>
        <taxon>eudicotyledons</taxon>
        <taxon>Gunneridae</taxon>
        <taxon>Pentapetalae</taxon>
        <taxon>rosids</taxon>
        <taxon>fabids</taxon>
        <taxon>Fabales</taxon>
        <taxon>Fabaceae</taxon>
        <taxon>Papilionoideae</taxon>
        <taxon>50 kb inversion clade</taxon>
        <taxon>NPAAA clade</taxon>
        <taxon>Hologalegina</taxon>
        <taxon>IRL clade</taxon>
        <taxon>Trifolieae</taxon>
        <taxon>Medicago</taxon>
    </lineage>
</organism>
<proteinExistence type="predicted"/>
<reference evidence="2 4" key="2">
    <citation type="journal article" date="2014" name="BMC Genomics">
        <title>An improved genome release (version Mt4.0) for the model legume Medicago truncatula.</title>
        <authorList>
            <person name="Tang H."/>
            <person name="Krishnakumar V."/>
            <person name="Bidwell S."/>
            <person name="Rosen B."/>
            <person name="Chan A."/>
            <person name="Zhou S."/>
            <person name="Gentzbittel L."/>
            <person name="Childs K.L."/>
            <person name="Yandell M."/>
            <person name="Gundlach H."/>
            <person name="Mayer K.F."/>
            <person name="Schwartz D.C."/>
            <person name="Town C.D."/>
        </authorList>
    </citation>
    <scope>GENOME REANNOTATION</scope>
    <source>
        <strain evidence="3 4">cv. Jemalong A17</strain>
    </source>
</reference>
<sequence>MGLGTGPGNTHKIKWIWARVRVLYCPEVWALKYPQDIGKGAKVVAHEGTGTDSINDNGLGVVNVADWRHEYSLELNIVILVIFVGIGTLSFYAINMDVVSLLTDSSFSFLVNLNLYYIDILYRFE</sequence>
<gene>
    <name evidence="2" type="ordered locus">MTR_1g007530</name>
</gene>
<keyword evidence="4" id="KW-1185">Reference proteome</keyword>
<name>G7I3D1_MEDTR</name>
<evidence type="ECO:0000313" key="3">
    <source>
        <dbReference type="EnsemblPlants" id="AES58716"/>
    </source>
</evidence>
<keyword evidence="1" id="KW-0472">Membrane</keyword>
<dbReference type="AlphaFoldDB" id="G7I3D1"/>
<keyword evidence="1" id="KW-1133">Transmembrane helix</keyword>
<accession>G7I3D1</accession>
<evidence type="ECO:0000313" key="2">
    <source>
        <dbReference type="EMBL" id="AES58716.1"/>
    </source>
</evidence>
<dbReference type="Proteomes" id="UP000002051">
    <property type="component" value="Unassembled WGS sequence"/>
</dbReference>
<evidence type="ECO:0000313" key="4">
    <source>
        <dbReference type="Proteomes" id="UP000002051"/>
    </source>
</evidence>
<reference evidence="3" key="3">
    <citation type="submission" date="2015-04" db="UniProtKB">
        <authorList>
            <consortium name="EnsemblPlants"/>
        </authorList>
    </citation>
    <scope>IDENTIFICATION</scope>
    <source>
        <strain evidence="3">cv. Jemalong A17</strain>
    </source>
</reference>
<protein>
    <submittedName>
        <fullName evidence="2">Transmembrane protein, putative</fullName>
    </submittedName>
</protein>
<dbReference type="PaxDb" id="3880-AES58716"/>
<dbReference type="HOGENOM" id="CLU_1995983_0_0_1"/>